<evidence type="ECO:0000256" key="6">
    <source>
        <dbReference type="ARBA" id="ARBA00022847"/>
    </source>
</evidence>
<sequence length="515" mass="56276">MILGLGIAMYSAVLVILGRSWRATTIIAFRDGNQRLSPWTIFVMVTALWSASLIAVQIDTAYQSGVSAVWYGISVAVMSLLVSTLIPWFRRHHYVSNSDLLGTAFGPLVRRLSGLVISLTFPIFALSNALAAGVFLEVALHWPLALSLLLTTIALVAYIQFAGILSIARTQGLNLVMVVAGLVLATWKLGHSTALPRTLALPPSYWHWFGIGHGLILVWFGMNTLNVFSAQVEIQAVAAAKDIRHAQQAVWLSTAILLVIIGVSTWLGIVARELTPQPHLEGLVAYSLLLVHQSSPWFVAVIGISMWAMALMWCGPLLFSGAISLGADVLGYPKSVWAMRGALILESILMVLYALWRPGEVAWWRVFGLTLRNAAVVGPTLAVITWTDLPPISIFTAMISGIIMGLGLNAWTGFSPTHFVWGINPMWSAATTTFVIIALWQNYRHRGFFNTLSSGILWLAATIILIHFGTSFTSDGLLGVLVFSVGVVLWGYVWVLSRVEGRRRPTPSLTILKHD</sequence>
<dbReference type="Gene3D" id="1.20.1730.10">
    <property type="entry name" value="Sodium/glucose cotransporter"/>
    <property type="match status" value="1"/>
</dbReference>
<dbReference type="GO" id="GO:0005886">
    <property type="term" value="C:plasma membrane"/>
    <property type="evidence" value="ECO:0007669"/>
    <property type="project" value="UniProtKB-SubCell"/>
</dbReference>
<keyword evidence="5 13" id="KW-0812">Transmembrane</keyword>
<keyword evidence="7 13" id="KW-1133">Transmembrane helix</keyword>
<evidence type="ECO:0008006" key="16">
    <source>
        <dbReference type="Google" id="ProtNLM"/>
    </source>
</evidence>
<evidence type="ECO:0000256" key="9">
    <source>
        <dbReference type="ARBA" id="ARBA00023065"/>
    </source>
</evidence>
<comment type="similarity">
    <text evidence="2">Belongs to the sodium:solute symporter (SSF) (TC 2.A.21) family.</text>
</comment>
<comment type="catalytic activity">
    <reaction evidence="12">
        <text>L-proline(in) + Na(+)(in) = L-proline(out) + Na(+)(out)</text>
        <dbReference type="Rhea" id="RHEA:28967"/>
        <dbReference type="ChEBI" id="CHEBI:29101"/>
        <dbReference type="ChEBI" id="CHEBI:60039"/>
    </reaction>
</comment>
<keyword evidence="9" id="KW-0406">Ion transport</keyword>
<dbReference type="InterPro" id="IPR038377">
    <property type="entry name" value="Na/Glc_symporter_sf"/>
</dbReference>
<dbReference type="PANTHER" id="PTHR48086:SF3">
    <property type="entry name" value="SODIUM_PROLINE SYMPORTER"/>
    <property type="match status" value="1"/>
</dbReference>
<name>A0A2T2XD80_9FIRM</name>
<protein>
    <recommendedName>
        <fullName evidence="16">Sodium:solute symporter</fullName>
    </recommendedName>
</protein>
<dbReference type="Proteomes" id="UP000242972">
    <property type="component" value="Unassembled WGS sequence"/>
</dbReference>
<evidence type="ECO:0000256" key="4">
    <source>
        <dbReference type="ARBA" id="ARBA00022475"/>
    </source>
</evidence>
<evidence type="ECO:0000256" key="10">
    <source>
        <dbReference type="ARBA" id="ARBA00023136"/>
    </source>
</evidence>
<dbReference type="InterPro" id="IPR050277">
    <property type="entry name" value="Sodium:Solute_Symporter"/>
</dbReference>
<evidence type="ECO:0000256" key="11">
    <source>
        <dbReference type="ARBA" id="ARBA00023201"/>
    </source>
</evidence>
<feature type="transmembrane region" description="Helical" evidence="13">
    <location>
        <begin position="115"/>
        <end position="136"/>
    </location>
</feature>
<evidence type="ECO:0000313" key="14">
    <source>
        <dbReference type="EMBL" id="PSR32459.1"/>
    </source>
</evidence>
<dbReference type="AlphaFoldDB" id="A0A2T2XD80"/>
<dbReference type="EMBL" id="PXYW01000040">
    <property type="protein sequence ID" value="PSR32459.1"/>
    <property type="molecule type" value="Genomic_DNA"/>
</dbReference>
<feature type="transmembrane region" description="Helical" evidence="13">
    <location>
        <begin position="362"/>
        <end position="385"/>
    </location>
</feature>
<feature type="transmembrane region" description="Helical" evidence="13">
    <location>
        <begin position="172"/>
        <end position="190"/>
    </location>
</feature>
<evidence type="ECO:0000256" key="8">
    <source>
        <dbReference type="ARBA" id="ARBA00023053"/>
    </source>
</evidence>
<feature type="transmembrane region" description="Helical" evidence="13">
    <location>
        <begin position="205"/>
        <end position="228"/>
    </location>
</feature>
<evidence type="ECO:0000313" key="15">
    <source>
        <dbReference type="Proteomes" id="UP000242972"/>
    </source>
</evidence>
<dbReference type="PANTHER" id="PTHR48086">
    <property type="entry name" value="SODIUM/PROLINE SYMPORTER-RELATED"/>
    <property type="match status" value="1"/>
</dbReference>
<feature type="transmembrane region" description="Helical" evidence="13">
    <location>
        <begin position="418"/>
        <end position="440"/>
    </location>
</feature>
<keyword evidence="6" id="KW-0769">Symport</keyword>
<feature type="transmembrane region" description="Helical" evidence="13">
    <location>
        <begin position="447"/>
        <end position="470"/>
    </location>
</feature>
<evidence type="ECO:0000256" key="3">
    <source>
        <dbReference type="ARBA" id="ARBA00022448"/>
    </source>
</evidence>
<dbReference type="GO" id="GO:0015293">
    <property type="term" value="F:symporter activity"/>
    <property type="evidence" value="ECO:0007669"/>
    <property type="project" value="UniProtKB-KW"/>
</dbReference>
<evidence type="ECO:0000256" key="2">
    <source>
        <dbReference type="ARBA" id="ARBA00006434"/>
    </source>
</evidence>
<reference evidence="14 15" key="1">
    <citation type="journal article" date="2014" name="BMC Genomics">
        <title>Comparison of environmental and isolate Sulfobacillus genomes reveals diverse carbon, sulfur, nitrogen, and hydrogen metabolisms.</title>
        <authorList>
            <person name="Justice N.B."/>
            <person name="Norman A."/>
            <person name="Brown C.T."/>
            <person name="Singh A."/>
            <person name="Thomas B.C."/>
            <person name="Banfield J.F."/>
        </authorList>
    </citation>
    <scope>NUCLEOTIDE SEQUENCE [LARGE SCALE GENOMIC DNA]</scope>
    <source>
        <strain evidence="14">AMDSBA4</strain>
    </source>
</reference>
<proteinExistence type="inferred from homology"/>
<feature type="transmembrane region" description="Helical" evidence="13">
    <location>
        <begin position="142"/>
        <end position="165"/>
    </location>
</feature>
<evidence type="ECO:0000256" key="12">
    <source>
        <dbReference type="ARBA" id="ARBA00033708"/>
    </source>
</evidence>
<keyword evidence="10 13" id="KW-0472">Membrane</keyword>
<feature type="transmembrane region" description="Helical" evidence="13">
    <location>
        <begin position="249"/>
        <end position="269"/>
    </location>
</feature>
<evidence type="ECO:0000256" key="7">
    <source>
        <dbReference type="ARBA" id="ARBA00022989"/>
    </source>
</evidence>
<comment type="caution">
    <text evidence="14">The sequence shown here is derived from an EMBL/GenBank/DDBJ whole genome shotgun (WGS) entry which is preliminary data.</text>
</comment>
<keyword evidence="3" id="KW-0813">Transport</keyword>
<feature type="transmembrane region" description="Helical" evidence="13">
    <location>
        <begin position="36"/>
        <end position="56"/>
    </location>
</feature>
<keyword evidence="4" id="KW-1003">Cell membrane</keyword>
<dbReference type="InterPro" id="IPR001734">
    <property type="entry name" value="Na/solute_symporter"/>
</dbReference>
<dbReference type="GO" id="GO:0006814">
    <property type="term" value="P:sodium ion transport"/>
    <property type="evidence" value="ECO:0007669"/>
    <property type="project" value="UniProtKB-KW"/>
</dbReference>
<evidence type="ECO:0000256" key="1">
    <source>
        <dbReference type="ARBA" id="ARBA00004651"/>
    </source>
</evidence>
<feature type="transmembrane region" description="Helical" evidence="13">
    <location>
        <begin position="476"/>
        <end position="495"/>
    </location>
</feature>
<gene>
    <name evidence="14" type="ORF">C7B46_14155</name>
</gene>
<keyword evidence="11" id="KW-0739">Sodium transport</keyword>
<evidence type="ECO:0000256" key="13">
    <source>
        <dbReference type="SAM" id="Phobius"/>
    </source>
</evidence>
<feature type="transmembrane region" description="Helical" evidence="13">
    <location>
        <begin position="6"/>
        <end position="29"/>
    </location>
</feature>
<feature type="transmembrane region" description="Helical" evidence="13">
    <location>
        <begin position="392"/>
        <end position="412"/>
    </location>
</feature>
<evidence type="ECO:0000256" key="5">
    <source>
        <dbReference type="ARBA" id="ARBA00022692"/>
    </source>
</evidence>
<comment type="subcellular location">
    <subcellularLocation>
        <location evidence="1">Cell membrane</location>
        <topology evidence="1">Multi-pass membrane protein</topology>
    </subcellularLocation>
</comment>
<organism evidence="14 15">
    <name type="scientific">Sulfobacillus benefaciens</name>
    <dbReference type="NCBI Taxonomy" id="453960"/>
    <lineage>
        <taxon>Bacteria</taxon>
        <taxon>Bacillati</taxon>
        <taxon>Bacillota</taxon>
        <taxon>Clostridia</taxon>
        <taxon>Eubacteriales</taxon>
        <taxon>Clostridiales Family XVII. Incertae Sedis</taxon>
        <taxon>Sulfobacillus</taxon>
    </lineage>
</organism>
<accession>A0A2T2XD80</accession>
<keyword evidence="8" id="KW-0915">Sodium</keyword>
<feature type="transmembrane region" description="Helical" evidence="13">
    <location>
        <begin position="337"/>
        <end position="356"/>
    </location>
</feature>
<feature type="transmembrane region" description="Helical" evidence="13">
    <location>
        <begin position="297"/>
        <end position="325"/>
    </location>
</feature>
<feature type="transmembrane region" description="Helical" evidence="13">
    <location>
        <begin position="68"/>
        <end position="89"/>
    </location>
</feature>
<dbReference type="PROSITE" id="PS50283">
    <property type="entry name" value="NA_SOLUT_SYMP_3"/>
    <property type="match status" value="1"/>
</dbReference>